<organism evidence="1 2">
    <name type="scientific">Candidatus Acutalibacter pullicola</name>
    <dbReference type="NCBI Taxonomy" id="2838417"/>
    <lineage>
        <taxon>Bacteria</taxon>
        <taxon>Bacillati</taxon>
        <taxon>Bacillota</taxon>
        <taxon>Clostridia</taxon>
        <taxon>Eubacteriales</taxon>
        <taxon>Acutalibacteraceae</taxon>
        <taxon>Acutalibacter</taxon>
    </lineage>
</organism>
<evidence type="ECO:0000313" key="2">
    <source>
        <dbReference type="Proteomes" id="UP000826793"/>
    </source>
</evidence>
<dbReference type="Pfam" id="PF09560">
    <property type="entry name" value="Spore_YunB"/>
    <property type="match status" value="1"/>
</dbReference>
<protein>
    <submittedName>
        <fullName evidence="1">Sporulation protein YunB</fullName>
    </submittedName>
</protein>
<dbReference type="Proteomes" id="UP000826793">
    <property type="component" value="Unassembled WGS sequence"/>
</dbReference>
<comment type="caution">
    <text evidence="1">The sequence shown here is derived from an EMBL/GenBank/DDBJ whole genome shotgun (WGS) entry which is preliminary data.</text>
</comment>
<evidence type="ECO:0000313" key="1">
    <source>
        <dbReference type="EMBL" id="HJB98149.1"/>
    </source>
</evidence>
<dbReference type="InterPro" id="IPR014197">
    <property type="entry name" value="Sporulation_prot_YunB"/>
</dbReference>
<reference evidence="1" key="2">
    <citation type="submission" date="2021-04" db="EMBL/GenBank/DDBJ databases">
        <authorList>
            <person name="Gilroy R."/>
        </authorList>
    </citation>
    <scope>NUCLEOTIDE SEQUENCE</scope>
    <source>
        <strain evidence="1">CHK185-1770</strain>
    </source>
</reference>
<accession>A0A9D2MVE2</accession>
<reference evidence="1" key="1">
    <citation type="journal article" date="2021" name="PeerJ">
        <title>Extensive microbial diversity within the chicken gut microbiome revealed by metagenomics and culture.</title>
        <authorList>
            <person name="Gilroy R."/>
            <person name="Ravi A."/>
            <person name="Getino M."/>
            <person name="Pursley I."/>
            <person name="Horton D.L."/>
            <person name="Alikhan N.F."/>
            <person name="Baker D."/>
            <person name="Gharbi K."/>
            <person name="Hall N."/>
            <person name="Watson M."/>
            <person name="Adriaenssens E.M."/>
            <person name="Foster-Nyarko E."/>
            <person name="Jarju S."/>
            <person name="Secka A."/>
            <person name="Antonio M."/>
            <person name="Oren A."/>
            <person name="Chaudhuri R.R."/>
            <person name="La Ragione R."/>
            <person name="Hildebrand F."/>
            <person name="Pallen M.J."/>
        </authorList>
    </citation>
    <scope>NUCLEOTIDE SEQUENCE</scope>
    <source>
        <strain evidence="1">CHK185-1770</strain>
    </source>
</reference>
<proteinExistence type="predicted"/>
<name>A0A9D2MVE2_9FIRM</name>
<dbReference type="AlphaFoldDB" id="A0A9D2MVE2"/>
<gene>
    <name evidence="1" type="ORF">H9710_06170</name>
</gene>
<sequence length="183" mass="19940">MGVLSFSELAMRTVTEELTQEAARGFVLGQIREAIETELEGELPSFVTVERDGQGDIQAIRTHTEELNALRVRVLERLEERLNGNVTVTIPVGSLTGVALFNGRGFPVPLKLRLESSADLDFSTEFTSAGINQSCHRITMTVRVQAYSHSQRFPVHVAETSSTVLAETVLVGTVPETAVVKTG</sequence>
<dbReference type="EMBL" id="DWXG01000049">
    <property type="protein sequence ID" value="HJB98149.1"/>
    <property type="molecule type" value="Genomic_DNA"/>
</dbReference>